<accession>A0A370LAT6</accession>
<name>A0A370LAT6_9HYPH</name>
<dbReference type="InterPro" id="IPR011067">
    <property type="entry name" value="Plasmid_toxin/cell-grow_inhib"/>
</dbReference>
<organism evidence="1 2">
    <name type="scientific">Bosea caraganae</name>
    <dbReference type="NCBI Taxonomy" id="2763117"/>
    <lineage>
        <taxon>Bacteria</taxon>
        <taxon>Pseudomonadati</taxon>
        <taxon>Pseudomonadota</taxon>
        <taxon>Alphaproteobacteria</taxon>
        <taxon>Hyphomicrobiales</taxon>
        <taxon>Boseaceae</taxon>
        <taxon>Bosea</taxon>
    </lineage>
</organism>
<sequence length="117" mass="12928">MRRGDIWTASGGKDYAGKPRPVVIVQDDSFDATDSITICAFTTDETDAPLFRLPIEPSDRNRLRSPCRLMVDKLTTVPKSKLGARIGRLDDEDILRLNQAALVFLGLAVSPRAGRKE</sequence>
<dbReference type="RefSeq" id="WP_114828436.1">
    <property type="nucleotide sequence ID" value="NZ_QQTO01000037.1"/>
</dbReference>
<dbReference type="Pfam" id="PF02452">
    <property type="entry name" value="PemK_toxin"/>
    <property type="match status" value="1"/>
</dbReference>
<evidence type="ECO:0000313" key="1">
    <source>
        <dbReference type="EMBL" id="RDJ28311.1"/>
    </source>
</evidence>
<dbReference type="GO" id="GO:0006402">
    <property type="term" value="P:mRNA catabolic process"/>
    <property type="evidence" value="ECO:0007669"/>
    <property type="project" value="TreeGrafter"/>
</dbReference>
<dbReference type="SUPFAM" id="SSF50118">
    <property type="entry name" value="Cell growth inhibitor/plasmid maintenance toxic component"/>
    <property type="match status" value="1"/>
</dbReference>
<dbReference type="AlphaFoldDB" id="A0A370LAT6"/>
<dbReference type="Gene3D" id="2.30.30.110">
    <property type="match status" value="1"/>
</dbReference>
<dbReference type="GO" id="GO:0004521">
    <property type="term" value="F:RNA endonuclease activity"/>
    <property type="evidence" value="ECO:0007669"/>
    <property type="project" value="TreeGrafter"/>
</dbReference>
<dbReference type="PANTHER" id="PTHR33988">
    <property type="entry name" value="ENDORIBONUCLEASE MAZF-RELATED"/>
    <property type="match status" value="1"/>
</dbReference>
<dbReference type="EMBL" id="QQTP01000002">
    <property type="protein sequence ID" value="RDJ28311.1"/>
    <property type="molecule type" value="Genomic_DNA"/>
</dbReference>
<gene>
    <name evidence="1" type="ORF">DWE98_06965</name>
</gene>
<keyword evidence="2" id="KW-1185">Reference proteome</keyword>
<dbReference type="GO" id="GO:0016075">
    <property type="term" value="P:rRNA catabolic process"/>
    <property type="evidence" value="ECO:0007669"/>
    <property type="project" value="TreeGrafter"/>
</dbReference>
<protein>
    <submittedName>
        <fullName evidence="1">Type II toxin-antitoxin system PemK/MazF family toxin</fullName>
    </submittedName>
</protein>
<dbReference type="OrthoDB" id="3196747at2"/>
<evidence type="ECO:0000313" key="2">
    <source>
        <dbReference type="Proteomes" id="UP000255207"/>
    </source>
</evidence>
<proteinExistence type="predicted"/>
<comment type="caution">
    <text evidence="1">The sequence shown here is derived from an EMBL/GenBank/DDBJ whole genome shotgun (WGS) entry which is preliminary data.</text>
</comment>
<dbReference type="GO" id="GO:0003677">
    <property type="term" value="F:DNA binding"/>
    <property type="evidence" value="ECO:0007669"/>
    <property type="project" value="InterPro"/>
</dbReference>
<dbReference type="Proteomes" id="UP000255207">
    <property type="component" value="Unassembled WGS sequence"/>
</dbReference>
<dbReference type="PANTHER" id="PTHR33988:SF2">
    <property type="entry name" value="ENDORIBONUCLEASE MAZF"/>
    <property type="match status" value="1"/>
</dbReference>
<dbReference type="InterPro" id="IPR003477">
    <property type="entry name" value="PemK-like"/>
</dbReference>
<reference evidence="2" key="1">
    <citation type="submission" date="2018-07" db="EMBL/GenBank/DDBJ databases">
        <authorList>
            <person name="Safronova V.I."/>
            <person name="Chirak E.R."/>
            <person name="Sazanova A.L."/>
        </authorList>
    </citation>
    <scope>NUCLEOTIDE SEQUENCE [LARGE SCALE GENOMIC DNA]</scope>
    <source>
        <strain evidence="2">RCAM04685</strain>
    </source>
</reference>